<name>A0A8H4WXF9_9HYPO</name>
<dbReference type="AlphaFoldDB" id="A0A8H4WXF9"/>
<accession>A0A8H4WXF9</accession>
<gene>
    <name evidence="2" type="ORF">FGADI_5584</name>
</gene>
<proteinExistence type="predicted"/>
<organism evidence="2 3">
    <name type="scientific">Fusarium gaditjirri</name>
    <dbReference type="NCBI Taxonomy" id="282569"/>
    <lineage>
        <taxon>Eukaryota</taxon>
        <taxon>Fungi</taxon>
        <taxon>Dikarya</taxon>
        <taxon>Ascomycota</taxon>
        <taxon>Pezizomycotina</taxon>
        <taxon>Sordariomycetes</taxon>
        <taxon>Hypocreomycetidae</taxon>
        <taxon>Hypocreales</taxon>
        <taxon>Nectriaceae</taxon>
        <taxon>Fusarium</taxon>
        <taxon>Fusarium nisikadoi species complex</taxon>
    </lineage>
</organism>
<dbReference type="EMBL" id="JABFAI010000130">
    <property type="protein sequence ID" value="KAF4953972.1"/>
    <property type="molecule type" value="Genomic_DNA"/>
</dbReference>
<comment type="caution">
    <text evidence="2">The sequence shown here is derived from an EMBL/GenBank/DDBJ whole genome shotgun (WGS) entry which is preliminary data.</text>
</comment>
<feature type="region of interest" description="Disordered" evidence="1">
    <location>
        <begin position="1"/>
        <end position="37"/>
    </location>
</feature>
<protein>
    <submittedName>
        <fullName evidence="2">Uncharacterized protein</fullName>
    </submittedName>
</protein>
<evidence type="ECO:0000256" key="1">
    <source>
        <dbReference type="SAM" id="MobiDB-lite"/>
    </source>
</evidence>
<dbReference type="Proteomes" id="UP000604273">
    <property type="component" value="Unassembled WGS sequence"/>
</dbReference>
<reference evidence="2" key="2">
    <citation type="submission" date="2020-05" db="EMBL/GenBank/DDBJ databases">
        <authorList>
            <person name="Kim H.-S."/>
            <person name="Proctor R.H."/>
            <person name="Brown D.W."/>
        </authorList>
    </citation>
    <scope>NUCLEOTIDE SEQUENCE</scope>
    <source>
        <strain evidence="2">NRRL 45417</strain>
    </source>
</reference>
<reference evidence="2" key="1">
    <citation type="journal article" date="2020" name="BMC Genomics">
        <title>Correction to: Identification and distribution of gene clusters required for synthesis of sphingolipid metabolism inhibitors in diverse species of the filamentous fungus Fusarium.</title>
        <authorList>
            <person name="Kim H.S."/>
            <person name="Lohmar J.M."/>
            <person name="Busman M."/>
            <person name="Brown D.W."/>
            <person name="Naumann T.A."/>
            <person name="Divon H.H."/>
            <person name="Lysoe E."/>
            <person name="Uhlig S."/>
            <person name="Proctor R.H."/>
        </authorList>
    </citation>
    <scope>NUCLEOTIDE SEQUENCE</scope>
    <source>
        <strain evidence="2">NRRL 45417</strain>
    </source>
</reference>
<evidence type="ECO:0000313" key="2">
    <source>
        <dbReference type="EMBL" id="KAF4953972.1"/>
    </source>
</evidence>
<evidence type="ECO:0000313" key="3">
    <source>
        <dbReference type="Proteomes" id="UP000604273"/>
    </source>
</evidence>
<keyword evidence="3" id="KW-1185">Reference proteome</keyword>
<dbReference type="OrthoDB" id="5985073at2759"/>
<sequence length="93" mass="10640">MMRRFPTTMVISELSTPPLPSSHDGKPRRLLTPEPHSIPNVKPNGVFFRRLPSEIRARILRLAFGDRTIHVDLIHSHPILPDPERHAGVRQMP</sequence>